<feature type="transmembrane region" description="Helical" evidence="1">
    <location>
        <begin position="465"/>
        <end position="484"/>
    </location>
</feature>
<evidence type="ECO:0000313" key="3">
    <source>
        <dbReference type="Proteomes" id="UP000036356"/>
    </source>
</evidence>
<proteinExistence type="predicted"/>
<sequence length="527" mass="60345">MQLLEKNSTKFNELVEQVLEVTKNPTDMYEVAAVLESIGWNDAMVNDEFGANDIFKIAEDIWSVTQNELLTLPINHAEKLDYVHYFFGILRSFIRGTIFALPMAVSVVAMLTLRFSLWSYEYLSLENATSISIGTILSFMVVGGFTQAIARRGFMYLGLGYYDIARKSTYYFVKLGYIMCVITAIIYLFINSIFSIYPMSMILITILYLLFLSGIWLSVTVLYILQKELIFTGLITAGIGIVFILFRLVCLNIILSQVIALSIVSLASIIMAHYIFIRAERKMEKGIAPTMPRRSITFYTSLPYFAYGFLYFTFLNIDRIIAWSTNNIYMPYFVWFRGEYELGLDFALIVLILPMGLVEVVVNELISNLLAHQKNTQAIDYEKLNQMYRSFFIKRYSLVSIFCVINALILFLVLVYVTNLHIVTFDFLSNPTILFTFIWAVISYSLLALSLMNSLILFCLAQPTMVSYSMLIALLVDMIVGFLLSRWIAYSWAVLGLFAGSVVFAILTTKKVFKVFENLDYYLYAAL</sequence>
<feature type="transmembrane region" description="Helical" evidence="1">
    <location>
        <begin position="98"/>
        <end position="117"/>
    </location>
</feature>
<feature type="transmembrane region" description="Helical" evidence="1">
    <location>
        <begin position="490"/>
        <end position="507"/>
    </location>
</feature>
<gene>
    <name evidence="2" type="ORF">DEAC_c18270</name>
</gene>
<dbReference type="AlphaFoldDB" id="A0A0J1FTW6"/>
<keyword evidence="1" id="KW-1133">Transmembrane helix</keyword>
<accession>A0A0J1FTW6</accession>
<dbReference type="Proteomes" id="UP000036356">
    <property type="component" value="Unassembled WGS sequence"/>
</dbReference>
<reference evidence="2 3" key="1">
    <citation type="submission" date="2015-06" db="EMBL/GenBank/DDBJ databases">
        <title>Draft genome of the moderately acidophilic sulfate reducer Candidatus Desulfosporosinus acididurans strain M1.</title>
        <authorList>
            <person name="Poehlein A."/>
            <person name="Petzsch P."/>
            <person name="Johnson B.D."/>
            <person name="Schloemann M."/>
            <person name="Daniel R."/>
            <person name="Muehling M."/>
        </authorList>
    </citation>
    <scope>NUCLEOTIDE SEQUENCE [LARGE SCALE GENOMIC DNA]</scope>
    <source>
        <strain evidence="2 3">M1</strain>
    </source>
</reference>
<feature type="transmembrane region" description="Helical" evidence="1">
    <location>
        <begin position="298"/>
        <end position="322"/>
    </location>
</feature>
<dbReference type="PATRIC" id="fig|476652.3.peg.1889"/>
<evidence type="ECO:0000313" key="2">
    <source>
        <dbReference type="EMBL" id="KLU66428.1"/>
    </source>
</evidence>
<feature type="transmembrane region" description="Helical" evidence="1">
    <location>
        <begin position="196"/>
        <end position="217"/>
    </location>
</feature>
<dbReference type="STRING" id="476652.DEAC_c18270"/>
<protein>
    <submittedName>
        <fullName evidence="2">Uncharacterized protein</fullName>
    </submittedName>
</protein>
<dbReference type="EMBL" id="LDZY01000005">
    <property type="protein sequence ID" value="KLU66428.1"/>
    <property type="molecule type" value="Genomic_DNA"/>
</dbReference>
<comment type="caution">
    <text evidence="2">The sequence shown here is derived from an EMBL/GenBank/DDBJ whole genome shotgun (WGS) entry which is preliminary data.</text>
</comment>
<feature type="transmembrane region" description="Helical" evidence="1">
    <location>
        <begin position="396"/>
        <end position="417"/>
    </location>
</feature>
<evidence type="ECO:0000256" key="1">
    <source>
        <dbReference type="SAM" id="Phobius"/>
    </source>
</evidence>
<keyword evidence="3" id="KW-1185">Reference proteome</keyword>
<dbReference type="RefSeq" id="WP_047809681.1">
    <property type="nucleotide sequence ID" value="NZ_LDZY01000005.1"/>
</dbReference>
<keyword evidence="1" id="KW-0812">Transmembrane</keyword>
<feature type="transmembrane region" description="Helical" evidence="1">
    <location>
        <begin position="437"/>
        <end position="458"/>
    </location>
</feature>
<name>A0A0J1FTW6_9FIRM</name>
<feature type="transmembrane region" description="Helical" evidence="1">
    <location>
        <begin position="342"/>
        <end position="362"/>
    </location>
</feature>
<keyword evidence="1" id="KW-0472">Membrane</keyword>
<organism evidence="2 3">
    <name type="scientific">Desulfosporosinus acididurans</name>
    <dbReference type="NCBI Taxonomy" id="476652"/>
    <lineage>
        <taxon>Bacteria</taxon>
        <taxon>Bacillati</taxon>
        <taxon>Bacillota</taxon>
        <taxon>Clostridia</taxon>
        <taxon>Eubacteriales</taxon>
        <taxon>Desulfitobacteriaceae</taxon>
        <taxon>Desulfosporosinus</taxon>
    </lineage>
</organism>
<feature type="transmembrane region" description="Helical" evidence="1">
    <location>
        <begin position="254"/>
        <end position="277"/>
    </location>
</feature>
<feature type="transmembrane region" description="Helical" evidence="1">
    <location>
        <begin position="129"/>
        <end position="150"/>
    </location>
</feature>
<feature type="transmembrane region" description="Helical" evidence="1">
    <location>
        <begin position="229"/>
        <end position="248"/>
    </location>
</feature>
<feature type="transmembrane region" description="Helical" evidence="1">
    <location>
        <begin position="171"/>
        <end position="190"/>
    </location>
</feature>